<dbReference type="OrthoDB" id="5740960at2"/>
<accession>A0A562D8W9</accession>
<dbReference type="SFLD" id="SFLDS00019">
    <property type="entry name" value="Glutathione_Transferase_(cytos"/>
    <property type="match status" value="1"/>
</dbReference>
<dbReference type="Gene3D" id="1.20.1050.10">
    <property type="match status" value="1"/>
</dbReference>
<organism evidence="3 4">
    <name type="scientific">Pseudoxanthomonas taiwanensis J19</name>
    <dbReference type="NCBI Taxonomy" id="935569"/>
    <lineage>
        <taxon>Bacteria</taxon>
        <taxon>Pseudomonadati</taxon>
        <taxon>Pseudomonadota</taxon>
        <taxon>Gammaproteobacteria</taxon>
        <taxon>Lysobacterales</taxon>
        <taxon>Lysobacteraceae</taxon>
        <taxon>Pseudoxanthomonas</taxon>
    </lineage>
</organism>
<dbReference type="PROSITE" id="PS50404">
    <property type="entry name" value="GST_NTER"/>
    <property type="match status" value="1"/>
</dbReference>
<name>A0A562D8W9_9GAMM</name>
<dbReference type="Gene3D" id="3.40.30.10">
    <property type="entry name" value="Glutaredoxin"/>
    <property type="match status" value="1"/>
</dbReference>
<dbReference type="CDD" id="cd03188">
    <property type="entry name" value="GST_C_Beta"/>
    <property type="match status" value="1"/>
</dbReference>
<dbReference type="InterPro" id="IPR036282">
    <property type="entry name" value="Glutathione-S-Trfase_C_sf"/>
</dbReference>
<dbReference type="PANTHER" id="PTHR44051:SF21">
    <property type="entry name" value="GLUTATHIONE S-TRANSFERASE FAMILY PROTEIN"/>
    <property type="match status" value="1"/>
</dbReference>
<dbReference type="CDD" id="cd03057">
    <property type="entry name" value="GST_N_Beta"/>
    <property type="match status" value="1"/>
</dbReference>
<gene>
    <name evidence="3" type="ORF">L613_005000000210</name>
</gene>
<dbReference type="Pfam" id="PF02798">
    <property type="entry name" value="GST_N"/>
    <property type="match status" value="1"/>
</dbReference>
<dbReference type="SFLD" id="SFLDG01150">
    <property type="entry name" value="Main.1:_Beta-like"/>
    <property type="match status" value="1"/>
</dbReference>
<dbReference type="GO" id="GO:0016740">
    <property type="term" value="F:transferase activity"/>
    <property type="evidence" value="ECO:0007669"/>
    <property type="project" value="UniProtKB-KW"/>
</dbReference>
<protein>
    <submittedName>
        <fullName evidence="3">Glutathione S-transferase</fullName>
    </submittedName>
</protein>
<dbReference type="RefSeq" id="WP_028914665.1">
    <property type="nucleotide sequence ID" value="NZ_VLJS01000081.1"/>
</dbReference>
<sequence>MSVVLYGSQSTASLVVHWLLIELGIGHELRQLDFDRREQKSPEYLALNPAGRVPTLVIDGQVLTESAAIAMHLADLYPQAGLAPAPGTPARGDYYRWMCFCVYTLMPQYRAWFYPDEPAGPEHVEAVKERARAALEAAWQQVADHLQRNGGPYMLGGQRTAVDFVLTMLMRWSRNMPRPTDSWPVLQDYARRMKSLPSFAEVYRREGITDWT</sequence>
<comment type="caution">
    <text evidence="3">The sequence shown here is derived from an EMBL/GenBank/DDBJ whole genome shotgun (WGS) entry which is preliminary data.</text>
</comment>
<keyword evidence="3" id="KW-0808">Transferase</keyword>
<dbReference type="InterPro" id="IPR010987">
    <property type="entry name" value="Glutathione-S-Trfase_C-like"/>
</dbReference>
<evidence type="ECO:0000313" key="3">
    <source>
        <dbReference type="EMBL" id="TWH05911.1"/>
    </source>
</evidence>
<dbReference type="InterPro" id="IPR004045">
    <property type="entry name" value="Glutathione_S-Trfase_N"/>
</dbReference>
<evidence type="ECO:0000259" key="1">
    <source>
        <dbReference type="PROSITE" id="PS50404"/>
    </source>
</evidence>
<dbReference type="InterPro" id="IPR040079">
    <property type="entry name" value="Glutathione_S-Trfase"/>
</dbReference>
<dbReference type="Proteomes" id="UP000321583">
    <property type="component" value="Unassembled WGS sequence"/>
</dbReference>
<dbReference type="PROSITE" id="PS50405">
    <property type="entry name" value="GST_CTER"/>
    <property type="match status" value="1"/>
</dbReference>
<dbReference type="PANTHER" id="PTHR44051">
    <property type="entry name" value="GLUTATHIONE S-TRANSFERASE-RELATED"/>
    <property type="match status" value="1"/>
</dbReference>
<dbReference type="Pfam" id="PF13410">
    <property type="entry name" value="GST_C_2"/>
    <property type="match status" value="1"/>
</dbReference>
<dbReference type="InterPro" id="IPR036249">
    <property type="entry name" value="Thioredoxin-like_sf"/>
</dbReference>
<keyword evidence="4" id="KW-1185">Reference proteome</keyword>
<dbReference type="SFLD" id="SFLDG00358">
    <property type="entry name" value="Main_(cytGST)"/>
    <property type="match status" value="1"/>
</dbReference>
<proteinExistence type="predicted"/>
<dbReference type="AlphaFoldDB" id="A0A562D8W9"/>
<dbReference type="SUPFAM" id="SSF52833">
    <property type="entry name" value="Thioredoxin-like"/>
    <property type="match status" value="1"/>
</dbReference>
<dbReference type="SUPFAM" id="SSF47616">
    <property type="entry name" value="GST C-terminal domain-like"/>
    <property type="match status" value="1"/>
</dbReference>
<feature type="domain" description="GST C-terminal" evidence="2">
    <location>
        <begin position="87"/>
        <end position="211"/>
    </location>
</feature>
<evidence type="ECO:0000259" key="2">
    <source>
        <dbReference type="PROSITE" id="PS50405"/>
    </source>
</evidence>
<feature type="domain" description="GST N-terminal" evidence="1">
    <location>
        <begin position="1"/>
        <end position="81"/>
    </location>
</feature>
<dbReference type="EMBL" id="VLJS01000081">
    <property type="protein sequence ID" value="TWH05911.1"/>
    <property type="molecule type" value="Genomic_DNA"/>
</dbReference>
<evidence type="ECO:0000313" key="4">
    <source>
        <dbReference type="Proteomes" id="UP000321583"/>
    </source>
</evidence>
<reference evidence="3 4" key="1">
    <citation type="submission" date="2019-07" db="EMBL/GenBank/DDBJ databases">
        <title>Genome sequencing of lignin-degrading bacterial isolates.</title>
        <authorList>
            <person name="Gladden J."/>
        </authorList>
    </citation>
    <scope>NUCLEOTIDE SEQUENCE [LARGE SCALE GENOMIC DNA]</scope>
    <source>
        <strain evidence="3 4">J19</strain>
    </source>
</reference>